<proteinExistence type="predicted"/>
<gene>
    <name evidence="2" type="ORF">PR003_g26681</name>
</gene>
<reference evidence="2 3" key="1">
    <citation type="submission" date="2018-08" db="EMBL/GenBank/DDBJ databases">
        <title>Genomic investigation of the strawberry pathogen Phytophthora fragariae indicates pathogenicity is determined by transcriptional variation in three key races.</title>
        <authorList>
            <person name="Adams T.M."/>
            <person name="Armitage A.D."/>
            <person name="Sobczyk M.K."/>
            <person name="Bates H.J."/>
            <person name="Dunwell J.M."/>
            <person name="Nellist C.F."/>
            <person name="Harrison R.J."/>
        </authorList>
    </citation>
    <scope>NUCLEOTIDE SEQUENCE [LARGE SCALE GENOMIC DNA]</scope>
    <source>
        <strain evidence="2 3">SCRP333</strain>
    </source>
</reference>
<dbReference type="EMBL" id="QXFT01003513">
    <property type="protein sequence ID" value="KAE9285083.1"/>
    <property type="molecule type" value="Genomic_DNA"/>
</dbReference>
<comment type="caution">
    <text evidence="2">The sequence shown here is derived from an EMBL/GenBank/DDBJ whole genome shotgun (WGS) entry which is preliminary data.</text>
</comment>
<organism evidence="2 3">
    <name type="scientific">Phytophthora rubi</name>
    <dbReference type="NCBI Taxonomy" id="129364"/>
    <lineage>
        <taxon>Eukaryota</taxon>
        <taxon>Sar</taxon>
        <taxon>Stramenopiles</taxon>
        <taxon>Oomycota</taxon>
        <taxon>Peronosporomycetes</taxon>
        <taxon>Peronosporales</taxon>
        <taxon>Peronosporaceae</taxon>
        <taxon>Phytophthora</taxon>
    </lineage>
</organism>
<name>A0A6A4C8H4_9STRA</name>
<protein>
    <submittedName>
        <fullName evidence="2">Uncharacterized protein</fullName>
    </submittedName>
</protein>
<dbReference type="AlphaFoldDB" id="A0A6A4C8H4"/>
<dbReference type="Proteomes" id="UP000434957">
    <property type="component" value="Unassembled WGS sequence"/>
</dbReference>
<feature type="region of interest" description="Disordered" evidence="1">
    <location>
        <begin position="209"/>
        <end position="232"/>
    </location>
</feature>
<evidence type="ECO:0000256" key="1">
    <source>
        <dbReference type="SAM" id="MobiDB-lite"/>
    </source>
</evidence>
<keyword evidence="3" id="KW-1185">Reference proteome</keyword>
<evidence type="ECO:0000313" key="3">
    <source>
        <dbReference type="Proteomes" id="UP000434957"/>
    </source>
</evidence>
<sequence>MDTEVLAKLREVVLTRSEVHEDEHIRLPTEQETTVLVAYLNGELELPHAPLFLKATMPLLQRAMIEQFHETHVEVTLTAHVPPQAKLRRNMIHLALFAQLYDANADSTRGRAMIDRMLDDVKLLHFDGVHTLKFVFNSSRIAHVYQGLAFRLNGTSVELDDTDSMPMRGTYRPAQLKRQYSPLGCTCSYTTRRLQGRSRITSPEQQLHVHPNMARQSTRTEGDGAGGHRLSRLSNVSLKPVITAVLRYSRRPRRAVT</sequence>
<accession>A0A6A4C8H4</accession>
<evidence type="ECO:0000313" key="2">
    <source>
        <dbReference type="EMBL" id="KAE9285083.1"/>
    </source>
</evidence>